<reference evidence="2 3" key="1">
    <citation type="journal article" date="2017" name="Int. J. Syst. Evol. Microbiol.">
        <title>Marinicauda algicola sp. nov., isolated from a marine red alga Rhodosorus marinus.</title>
        <authorList>
            <person name="Jeong S.E."/>
            <person name="Jeon S.H."/>
            <person name="Chun B.H."/>
            <person name="Kim D.W."/>
            <person name="Jeon C.O."/>
        </authorList>
    </citation>
    <scope>NUCLEOTIDE SEQUENCE [LARGE SCALE GENOMIC DNA]</scope>
    <source>
        <strain evidence="2 3">JCM 31718</strain>
    </source>
</reference>
<sequence length="240" mass="26742">MILRRLVIALRRQDFVTVTIETLIVVLGVFLGIQLGNWNEAQREDARRDRVTAHLITDLTEIERRAGETAEIYDGRVQSALRLTAFLRSDQAAPDDLALFEDDVDRVLSTSTAIPRSPTVIELLASGDTGLIDNEGLRFDIVRFDRSMQSATDANVGIIDLWARYTEPVSLHAYPVFGPTPDGQSYEAVEIVHDIEALRADPRVLPALSWLASVNRAELELRRAVGEDAATLRARLEPAR</sequence>
<organism evidence="2 3">
    <name type="scientific">Marinicauda algicola</name>
    <dbReference type="NCBI Taxonomy" id="2029849"/>
    <lineage>
        <taxon>Bacteria</taxon>
        <taxon>Pseudomonadati</taxon>
        <taxon>Pseudomonadota</taxon>
        <taxon>Alphaproteobacteria</taxon>
        <taxon>Maricaulales</taxon>
        <taxon>Maricaulaceae</taxon>
        <taxon>Marinicauda</taxon>
    </lineage>
</organism>
<proteinExistence type="predicted"/>
<gene>
    <name evidence="2" type="ORF">E5163_02870</name>
</gene>
<keyword evidence="1" id="KW-1133">Transmembrane helix</keyword>
<name>A0A4S2H3A5_9PROT</name>
<dbReference type="AlphaFoldDB" id="A0A4S2H3A5"/>
<accession>A0A4S2H3A5</accession>
<dbReference type="OrthoDB" id="7562173at2"/>
<keyword evidence="3" id="KW-1185">Reference proteome</keyword>
<dbReference type="EMBL" id="SRXW01000001">
    <property type="protein sequence ID" value="TGY90087.1"/>
    <property type="molecule type" value="Genomic_DNA"/>
</dbReference>
<dbReference type="RefSeq" id="WP_135994586.1">
    <property type="nucleotide sequence ID" value="NZ_CP071057.1"/>
</dbReference>
<evidence type="ECO:0000313" key="3">
    <source>
        <dbReference type="Proteomes" id="UP000308054"/>
    </source>
</evidence>
<dbReference type="Proteomes" id="UP000308054">
    <property type="component" value="Unassembled WGS sequence"/>
</dbReference>
<comment type="caution">
    <text evidence="2">The sequence shown here is derived from an EMBL/GenBank/DDBJ whole genome shotgun (WGS) entry which is preliminary data.</text>
</comment>
<feature type="transmembrane region" description="Helical" evidence="1">
    <location>
        <begin position="15"/>
        <end position="38"/>
    </location>
</feature>
<evidence type="ECO:0000313" key="2">
    <source>
        <dbReference type="EMBL" id="TGY90087.1"/>
    </source>
</evidence>
<evidence type="ECO:0000256" key="1">
    <source>
        <dbReference type="SAM" id="Phobius"/>
    </source>
</evidence>
<keyword evidence="1" id="KW-0472">Membrane</keyword>
<keyword evidence="1" id="KW-0812">Transmembrane</keyword>
<protein>
    <submittedName>
        <fullName evidence="2">Uncharacterized protein</fullName>
    </submittedName>
</protein>